<dbReference type="Proteomes" id="UP000789375">
    <property type="component" value="Unassembled WGS sequence"/>
</dbReference>
<reference evidence="2" key="1">
    <citation type="submission" date="2021-06" db="EMBL/GenBank/DDBJ databases">
        <authorList>
            <person name="Kallberg Y."/>
            <person name="Tangrot J."/>
            <person name="Rosling A."/>
        </authorList>
    </citation>
    <scope>NUCLEOTIDE SEQUENCE</scope>
    <source>
        <strain evidence="2">87-6 pot B 2015</strain>
    </source>
</reference>
<evidence type="ECO:0000313" key="3">
    <source>
        <dbReference type="Proteomes" id="UP000789375"/>
    </source>
</evidence>
<dbReference type="Gene3D" id="3.90.228.10">
    <property type="match status" value="1"/>
</dbReference>
<dbReference type="GO" id="GO:0005634">
    <property type="term" value="C:nucleus"/>
    <property type="evidence" value="ECO:0007669"/>
    <property type="project" value="TreeGrafter"/>
</dbReference>
<comment type="caution">
    <text evidence="2">The sequence shown here is derived from an EMBL/GenBank/DDBJ whole genome shotgun (WGS) entry which is preliminary data.</text>
</comment>
<name>A0A9N9FHI6_FUNMO</name>
<keyword evidence="3" id="KW-1185">Reference proteome</keyword>
<dbReference type="GO" id="GO:1990404">
    <property type="term" value="F:NAD+-protein mono-ADP-ribosyltransferase activity"/>
    <property type="evidence" value="ECO:0007669"/>
    <property type="project" value="TreeGrafter"/>
</dbReference>
<dbReference type="EMBL" id="CAJVPP010001100">
    <property type="protein sequence ID" value="CAG8533997.1"/>
    <property type="molecule type" value="Genomic_DNA"/>
</dbReference>
<proteinExistence type="predicted"/>
<dbReference type="InterPro" id="IPR012317">
    <property type="entry name" value="Poly(ADP-ribose)pol_cat_dom"/>
</dbReference>
<dbReference type="Pfam" id="PF00644">
    <property type="entry name" value="PARP"/>
    <property type="match status" value="1"/>
</dbReference>
<dbReference type="InterPro" id="IPR051712">
    <property type="entry name" value="ARTD-AVP"/>
</dbReference>
<evidence type="ECO:0000313" key="2">
    <source>
        <dbReference type="EMBL" id="CAG8533997.1"/>
    </source>
</evidence>
<gene>
    <name evidence="2" type="ORF">FMOSSE_LOCUS5647</name>
</gene>
<dbReference type="SUPFAM" id="SSF56399">
    <property type="entry name" value="ADP-ribosylation"/>
    <property type="match status" value="1"/>
</dbReference>
<evidence type="ECO:0000259" key="1">
    <source>
        <dbReference type="Pfam" id="PF00644"/>
    </source>
</evidence>
<accession>A0A9N9FHI6</accession>
<dbReference type="PANTHER" id="PTHR45740:SF2">
    <property type="entry name" value="POLY [ADP-RIBOSE] POLYMERASE"/>
    <property type="match status" value="1"/>
</dbReference>
<sequence>MLNCLYCSEYEQDFDPDGYPGEYCSDECRRKALSSGFTKPCIHCKEFAKLESSQYCGWFQCRNVSECTLKCITCKVNADKDLFVNDVTMLNSLWCSKRCRNMTHNWKSLVKSQELCLKCKEEYTPFKKEFCVECEDWVKENGPCVIKLSKHSDKYEDVSNQFEYSWKHVSKALPRIHTIYKIFPDEQIKSLYNVHRNYIEKLRKLEGRPFPKGDGKRLMTKGNEQRRFHGTKMECRLGVETDALCSNSNCAVCRIITEGYKLDFAKSSRFGCQKFGEGIYFSGTSSKSDDFNSKSLITSEGIKYKVMFLNKVIVGRTFELTQADKTLTGPPNNYDSIVGEPGTLLNYDELVVYDESACIPQYLIVYEKSKKIKVKKNLLIN</sequence>
<feature type="domain" description="PARP catalytic" evidence="1">
    <location>
        <begin position="250"/>
        <end position="340"/>
    </location>
</feature>
<dbReference type="AlphaFoldDB" id="A0A9N9FHI6"/>
<dbReference type="PANTHER" id="PTHR45740">
    <property type="entry name" value="POLY [ADP-RIBOSE] POLYMERASE"/>
    <property type="match status" value="1"/>
</dbReference>
<dbReference type="GO" id="GO:0003950">
    <property type="term" value="F:NAD+ poly-ADP-ribosyltransferase activity"/>
    <property type="evidence" value="ECO:0007669"/>
    <property type="project" value="InterPro"/>
</dbReference>
<organism evidence="2 3">
    <name type="scientific">Funneliformis mosseae</name>
    <name type="common">Endomycorrhizal fungus</name>
    <name type="synonym">Glomus mosseae</name>
    <dbReference type="NCBI Taxonomy" id="27381"/>
    <lineage>
        <taxon>Eukaryota</taxon>
        <taxon>Fungi</taxon>
        <taxon>Fungi incertae sedis</taxon>
        <taxon>Mucoromycota</taxon>
        <taxon>Glomeromycotina</taxon>
        <taxon>Glomeromycetes</taxon>
        <taxon>Glomerales</taxon>
        <taxon>Glomeraceae</taxon>
        <taxon>Funneliformis</taxon>
    </lineage>
</organism>
<protein>
    <submittedName>
        <fullName evidence="2">13634_t:CDS:1</fullName>
    </submittedName>
</protein>